<accession>X6NTR0</accession>
<evidence type="ECO:0000313" key="2">
    <source>
        <dbReference type="Proteomes" id="UP000023152"/>
    </source>
</evidence>
<dbReference type="Gene3D" id="2.30.30.190">
    <property type="entry name" value="CAP Gly-rich-like domain"/>
    <property type="match status" value="1"/>
</dbReference>
<protein>
    <submittedName>
        <fullName evidence="1">Uncharacterized protein</fullName>
    </submittedName>
</protein>
<organism evidence="1 2">
    <name type="scientific">Reticulomyxa filosa</name>
    <dbReference type="NCBI Taxonomy" id="46433"/>
    <lineage>
        <taxon>Eukaryota</taxon>
        <taxon>Sar</taxon>
        <taxon>Rhizaria</taxon>
        <taxon>Retaria</taxon>
        <taxon>Foraminifera</taxon>
        <taxon>Monothalamids</taxon>
        <taxon>Reticulomyxidae</taxon>
        <taxon>Reticulomyxa</taxon>
    </lineage>
</organism>
<evidence type="ECO:0000313" key="1">
    <source>
        <dbReference type="EMBL" id="ETO29159.1"/>
    </source>
</evidence>
<comment type="caution">
    <text evidence="1">The sequence shown here is derived from an EMBL/GenBank/DDBJ whole genome shotgun (WGS) entry which is preliminary data.</text>
</comment>
<dbReference type="SUPFAM" id="SSF74924">
    <property type="entry name" value="Cap-Gly domain"/>
    <property type="match status" value="1"/>
</dbReference>
<dbReference type="InterPro" id="IPR036859">
    <property type="entry name" value="CAP-Gly_dom_sf"/>
</dbReference>
<proteinExistence type="predicted"/>
<gene>
    <name evidence="1" type="ORF">RFI_07966</name>
</gene>
<dbReference type="Proteomes" id="UP000023152">
    <property type="component" value="Unassembled WGS sequence"/>
</dbReference>
<dbReference type="AlphaFoldDB" id="X6NTR0"/>
<name>X6NTR0_RETFI</name>
<dbReference type="EMBL" id="ASPP01006215">
    <property type="protein sequence ID" value="ETO29159.1"/>
    <property type="molecule type" value="Genomic_DNA"/>
</dbReference>
<sequence>MEIEVKKKNTALCKGDVVELKDVSAQGVVRFLGHVHFSEEVFCGVELTKPSYLLKKFGEGNENMSILSLAMSTSTLVSQTFEKGDDMMGHPNVASTLESTKAPVLEKSARCNTIFVTLDQINKNKENNGDQQQQQQEQRDTTWAVMKKYSSSLHYAQARRRRHSTNVLARVSHLKPIAMQDQSLSLLSKREQKKEFL</sequence>
<keyword evidence="2" id="KW-1185">Reference proteome</keyword>
<reference evidence="1 2" key="1">
    <citation type="journal article" date="2013" name="Curr. Biol.">
        <title>The Genome of the Foraminiferan Reticulomyxa filosa.</title>
        <authorList>
            <person name="Glockner G."/>
            <person name="Hulsmann N."/>
            <person name="Schleicher M."/>
            <person name="Noegel A.A."/>
            <person name="Eichinger L."/>
            <person name="Gallinger C."/>
            <person name="Pawlowski J."/>
            <person name="Sierra R."/>
            <person name="Euteneuer U."/>
            <person name="Pillet L."/>
            <person name="Moustafa A."/>
            <person name="Platzer M."/>
            <person name="Groth M."/>
            <person name="Szafranski K."/>
            <person name="Schliwa M."/>
        </authorList>
    </citation>
    <scope>NUCLEOTIDE SEQUENCE [LARGE SCALE GENOMIC DNA]</scope>
</reference>